<dbReference type="Pfam" id="PF01420">
    <property type="entry name" value="Methylase_S"/>
    <property type="match status" value="2"/>
</dbReference>
<dbReference type="Proteomes" id="UP000178935">
    <property type="component" value="Unassembled WGS sequence"/>
</dbReference>
<dbReference type="PANTHER" id="PTHR30408:SF12">
    <property type="entry name" value="TYPE I RESTRICTION ENZYME MJAVIII SPECIFICITY SUBUNIT"/>
    <property type="match status" value="1"/>
</dbReference>
<evidence type="ECO:0000256" key="1">
    <source>
        <dbReference type="ARBA" id="ARBA00010923"/>
    </source>
</evidence>
<comment type="caution">
    <text evidence="6">The sequence shown here is derived from an EMBL/GenBank/DDBJ whole genome shotgun (WGS) entry which is preliminary data.</text>
</comment>
<sequence>MDRYATGLKVYGVSKTNLKLIQIPKPPKPEQTAIATVLSDADALIKKLEELIEKKKNIKQGTMQELLTGKKRLPGFSGKWEVKKLSDICGKITTGRLNANAMVDGGEYRFYTCAKDYYQIDRYAFNAEALLVSGNGANVGYIHYYKGKFNAYQRTYVLSDFSADIQYIKLFMDRNLQERIRVEVNAGNTPYITMGTLTEMQIMIPPTKDEQVAIANVLSEMDAEIEKLESQLVKYQNIKQGMMQQLLTGKIRIYGNK</sequence>
<evidence type="ECO:0000313" key="7">
    <source>
        <dbReference type="Proteomes" id="UP000178935"/>
    </source>
</evidence>
<evidence type="ECO:0000256" key="4">
    <source>
        <dbReference type="SAM" id="Coils"/>
    </source>
</evidence>
<dbReference type="Gene3D" id="1.10.287.1120">
    <property type="entry name" value="Bipartite methylase S protein"/>
    <property type="match status" value="1"/>
</dbReference>
<dbReference type="InterPro" id="IPR000055">
    <property type="entry name" value="Restrct_endonuc_typeI_TRD"/>
</dbReference>
<feature type="domain" description="Type I restriction modification DNA specificity" evidence="5">
    <location>
        <begin position="79"/>
        <end position="231"/>
    </location>
</feature>
<comment type="similarity">
    <text evidence="1">Belongs to the type-I restriction system S methylase family.</text>
</comment>
<dbReference type="SUPFAM" id="SSF116734">
    <property type="entry name" value="DNA methylase specificity domain"/>
    <property type="match status" value="2"/>
</dbReference>
<dbReference type="InterPro" id="IPR044946">
    <property type="entry name" value="Restrct_endonuc_typeI_TRD_sf"/>
</dbReference>
<dbReference type="AlphaFoldDB" id="A0A1G2JSF5"/>
<dbReference type="Gene3D" id="3.90.220.20">
    <property type="entry name" value="DNA methylase specificity domains"/>
    <property type="match status" value="2"/>
</dbReference>
<dbReference type="GO" id="GO:0003677">
    <property type="term" value="F:DNA binding"/>
    <property type="evidence" value="ECO:0007669"/>
    <property type="project" value="UniProtKB-KW"/>
</dbReference>
<reference evidence="6 7" key="1">
    <citation type="journal article" date="2016" name="Nat. Commun.">
        <title>Thousands of microbial genomes shed light on interconnected biogeochemical processes in an aquifer system.</title>
        <authorList>
            <person name="Anantharaman K."/>
            <person name="Brown C.T."/>
            <person name="Hug L.A."/>
            <person name="Sharon I."/>
            <person name="Castelle C.J."/>
            <person name="Probst A.J."/>
            <person name="Thomas B.C."/>
            <person name="Singh A."/>
            <person name="Wilkins M.J."/>
            <person name="Karaoz U."/>
            <person name="Brodie E.L."/>
            <person name="Williams K.H."/>
            <person name="Hubbard S.S."/>
            <person name="Banfield J.F."/>
        </authorList>
    </citation>
    <scope>NUCLEOTIDE SEQUENCE [LARGE SCALE GENOMIC DNA]</scope>
</reference>
<dbReference type="EMBL" id="MHPU01000010">
    <property type="protein sequence ID" value="OGZ89210.1"/>
    <property type="molecule type" value="Genomic_DNA"/>
</dbReference>
<keyword evidence="3" id="KW-0238">DNA-binding</keyword>
<protein>
    <recommendedName>
        <fullName evidence="5">Type I restriction modification DNA specificity domain-containing protein</fullName>
    </recommendedName>
</protein>
<evidence type="ECO:0000256" key="2">
    <source>
        <dbReference type="ARBA" id="ARBA00022747"/>
    </source>
</evidence>
<evidence type="ECO:0000256" key="3">
    <source>
        <dbReference type="ARBA" id="ARBA00023125"/>
    </source>
</evidence>
<feature type="coiled-coil region" evidence="4">
    <location>
        <begin position="218"/>
        <end position="245"/>
    </location>
</feature>
<feature type="coiled-coil region" evidence="4">
    <location>
        <begin position="34"/>
        <end position="65"/>
    </location>
</feature>
<accession>A0A1G2JSF5</accession>
<name>A0A1G2JSF5_9BACT</name>
<proteinExistence type="inferred from homology"/>
<evidence type="ECO:0000313" key="6">
    <source>
        <dbReference type="EMBL" id="OGZ89210.1"/>
    </source>
</evidence>
<organism evidence="6 7">
    <name type="scientific">Candidatus Staskawiczbacteria bacterium RIFOXYD1_FULL_32_13</name>
    <dbReference type="NCBI Taxonomy" id="1802234"/>
    <lineage>
        <taxon>Bacteria</taxon>
        <taxon>Candidatus Staskawicziibacteriota</taxon>
    </lineage>
</organism>
<evidence type="ECO:0000259" key="5">
    <source>
        <dbReference type="Pfam" id="PF01420"/>
    </source>
</evidence>
<gene>
    <name evidence="6" type="ORF">A2561_01265</name>
</gene>
<dbReference type="PANTHER" id="PTHR30408">
    <property type="entry name" value="TYPE-1 RESTRICTION ENZYME ECOKI SPECIFICITY PROTEIN"/>
    <property type="match status" value="1"/>
</dbReference>
<feature type="domain" description="Type I restriction modification DNA specificity" evidence="5">
    <location>
        <begin position="13"/>
        <end position="53"/>
    </location>
</feature>
<dbReference type="GO" id="GO:0009307">
    <property type="term" value="P:DNA restriction-modification system"/>
    <property type="evidence" value="ECO:0007669"/>
    <property type="project" value="UniProtKB-KW"/>
</dbReference>
<dbReference type="InterPro" id="IPR052021">
    <property type="entry name" value="Type-I_RS_S_subunit"/>
</dbReference>
<keyword evidence="2" id="KW-0680">Restriction system</keyword>
<keyword evidence="4" id="KW-0175">Coiled coil</keyword>